<gene>
    <name evidence="2" type="ORF">S01H1_60657</name>
</gene>
<accession>X0XBK4</accession>
<name>X0XBK4_9ZZZZ</name>
<dbReference type="AlphaFoldDB" id="X0XBK4"/>
<dbReference type="EMBL" id="BARS01039736">
    <property type="protein sequence ID" value="GAG22341.1"/>
    <property type="molecule type" value="Genomic_DNA"/>
</dbReference>
<protein>
    <submittedName>
        <fullName evidence="2">Uncharacterized protein</fullName>
    </submittedName>
</protein>
<evidence type="ECO:0000256" key="1">
    <source>
        <dbReference type="SAM" id="MobiDB-lite"/>
    </source>
</evidence>
<feature type="non-terminal residue" evidence="2">
    <location>
        <position position="1"/>
    </location>
</feature>
<feature type="region of interest" description="Disordered" evidence="1">
    <location>
        <begin position="1"/>
        <end position="31"/>
    </location>
</feature>
<organism evidence="2">
    <name type="scientific">marine sediment metagenome</name>
    <dbReference type="NCBI Taxonomy" id="412755"/>
    <lineage>
        <taxon>unclassified sequences</taxon>
        <taxon>metagenomes</taxon>
        <taxon>ecological metagenomes</taxon>
    </lineage>
</organism>
<comment type="caution">
    <text evidence="2">The sequence shown here is derived from an EMBL/GenBank/DDBJ whole genome shotgun (WGS) entry which is preliminary data.</text>
</comment>
<reference evidence="2" key="1">
    <citation type="journal article" date="2014" name="Front. Microbiol.">
        <title>High frequency of phylogenetically diverse reductive dehalogenase-homologous genes in deep subseafloor sedimentary metagenomes.</title>
        <authorList>
            <person name="Kawai M."/>
            <person name="Futagami T."/>
            <person name="Toyoda A."/>
            <person name="Takaki Y."/>
            <person name="Nishi S."/>
            <person name="Hori S."/>
            <person name="Arai W."/>
            <person name="Tsubouchi T."/>
            <person name="Morono Y."/>
            <person name="Uchiyama I."/>
            <person name="Ito T."/>
            <person name="Fujiyama A."/>
            <person name="Inagaki F."/>
            <person name="Takami H."/>
        </authorList>
    </citation>
    <scope>NUCLEOTIDE SEQUENCE</scope>
    <source>
        <strain evidence="2">Expedition CK06-06</strain>
    </source>
</reference>
<feature type="compositionally biased region" description="Basic and acidic residues" evidence="1">
    <location>
        <begin position="1"/>
        <end position="21"/>
    </location>
</feature>
<sequence length="31" mass="3687">RVDEAKQWAEPADWDKKKGVKYENPQQKGEK</sequence>
<proteinExistence type="predicted"/>
<evidence type="ECO:0000313" key="2">
    <source>
        <dbReference type="EMBL" id="GAG22341.1"/>
    </source>
</evidence>